<reference evidence="5 6" key="1">
    <citation type="submission" date="2019-01" db="EMBL/GenBank/DDBJ databases">
        <authorList>
            <person name="Ferrante I. M."/>
        </authorList>
    </citation>
    <scope>NUCLEOTIDE SEQUENCE [LARGE SCALE GENOMIC DNA]</scope>
    <source>
        <strain evidence="5 6">B856</strain>
    </source>
</reference>
<dbReference type="GO" id="GO:0006396">
    <property type="term" value="P:RNA processing"/>
    <property type="evidence" value="ECO:0007669"/>
    <property type="project" value="InterPro"/>
</dbReference>
<evidence type="ECO:0000256" key="3">
    <source>
        <dbReference type="SAM" id="MobiDB-lite"/>
    </source>
</evidence>
<dbReference type="OrthoDB" id="48409at2759"/>
<evidence type="ECO:0000259" key="4">
    <source>
        <dbReference type="SMART" id="SM00651"/>
    </source>
</evidence>
<accession>A0A448ZFP1</accession>
<dbReference type="PANTHER" id="PTHR23338">
    <property type="entry name" value="SMALL NUCLEAR RIBONUCLEOPROTEIN SM"/>
    <property type="match status" value="1"/>
</dbReference>
<protein>
    <recommendedName>
        <fullName evidence="4">Sm domain-containing protein</fullName>
    </recommendedName>
</protein>
<feature type="domain" description="Sm" evidence="4">
    <location>
        <begin position="30"/>
        <end position="106"/>
    </location>
</feature>
<feature type="region of interest" description="Disordered" evidence="3">
    <location>
        <begin position="1"/>
        <end position="28"/>
    </location>
</feature>
<organism evidence="5 6">
    <name type="scientific">Pseudo-nitzschia multistriata</name>
    <dbReference type="NCBI Taxonomy" id="183589"/>
    <lineage>
        <taxon>Eukaryota</taxon>
        <taxon>Sar</taxon>
        <taxon>Stramenopiles</taxon>
        <taxon>Ochrophyta</taxon>
        <taxon>Bacillariophyta</taxon>
        <taxon>Bacillariophyceae</taxon>
        <taxon>Bacillariophycidae</taxon>
        <taxon>Bacillariales</taxon>
        <taxon>Bacillariaceae</taxon>
        <taxon>Pseudo-nitzschia</taxon>
    </lineage>
</organism>
<keyword evidence="6" id="KW-1185">Reference proteome</keyword>
<gene>
    <name evidence="5" type="ORF">PSNMU_V1.4_AUG-EV-PASAV3_0077660</name>
</gene>
<sequence length="138" mass="15110">MASLRSSDAKRKRGDSSDRRVGNPRTTIPSLLKYMEGYEVIVELKTGKRHRGILSSADDNMNLILEEGGCEDGDDHGPGGSGGPPPASVVATVRNIRGSSVRYLHFPDNADLASLVRSGRERERNASKRYQKTRRKSG</sequence>
<feature type="compositionally biased region" description="Basic residues" evidence="3">
    <location>
        <begin position="127"/>
        <end position="138"/>
    </location>
</feature>
<evidence type="ECO:0000313" key="6">
    <source>
        <dbReference type="Proteomes" id="UP000291116"/>
    </source>
</evidence>
<proteinExistence type="predicted"/>
<keyword evidence="2" id="KW-0539">Nucleus</keyword>
<evidence type="ECO:0000256" key="2">
    <source>
        <dbReference type="ARBA" id="ARBA00023242"/>
    </source>
</evidence>
<dbReference type="SMART" id="SM00651">
    <property type="entry name" value="Sm"/>
    <property type="match status" value="1"/>
</dbReference>
<dbReference type="EMBL" id="CAACVS010000313">
    <property type="protein sequence ID" value="VEU40854.1"/>
    <property type="molecule type" value="Genomic_DNA"/>
</dbReference>
<dbReference type="Pfam" id="PF01423">
    <property type="entry name" value="LSM"/>
    <property type="match status" value="1"/>
</dbReference>
<feature type="region of interest" description="Disordered" evidence="3">
    <location>
        <begin position="117"/>
        <end position="138"/>
    </location>
</feature>
<dbReference type="Gene3D" id="2.30.30.100">
    <property type="match status" value="1"/>
</dbReference>
<dbReference type="AlphaFoldDB" id="A0A448ZFP1"/>
<comment type="subcellular location">
    <subcellularLocation>
        <location evidence="1">Nucleus</location>
    </subcellularLocation>
</comment>
<evidence type="ECO:0000256" key="1">
    <source>
        <dbReference type="ARBA" id="ARBA00004123"/>
    </source>
</evidence>
<name>A0A448ZFP1_9STRA</name>
<dbReference type="InterPro" id="IPR010920">
    <property type="entry name" value="LSM_dom_sf"/>
</dbReference>
<dbReference type="InterPro" id="IPR027141">
    <property type="entry name" value="LSm4/Sm_D1/D3"/>
</dbReference>
<feature type="region of interest" description="Disordered" evidence="3">
    <location>
        <begin position="66"/>
        <end position="88"/>
    </location>
</feature>
<dbReference type="InterPro" id="IPR001163">
    <property type="entry name" value="Sm_dom_euk/arc"/>
</dbReference>
<evidence type="ECO:0000313" key="5">
    <source>
        <dbReference type="EMBL" id="VEU40854.1"/>
    </source>
</evidence>
<dbReference type="GO" id="GO:0005634">
    <property type="term" value="C:nucleus"/>
    <property type="evidence" value="ECO:0007669"/>
    <property type="project" value="UniProtKB-SubCell"/>
</dbReference>
<dbReference type="SUPFAM" id="SSF50182">
    <property type="entry name" value="Sm-like ribonucleoproteins"/>
    <property type="match status" value="1"/>
</dbReference>
<dbReference type="Proteomes" id="UP000291116">
    <property type="component" value="Unassembled WGS sequence"/>
</dbReference>